<organism evidence="1 2">
    <name type="scientific">Smallanthus sonchifolius</name>
    <dbReference type="NCBI Taxonomy" id="185202"/>
    <lineage>
        <taxon>Eukaryota</taxon>
        <taxon>Viridiplantae</taxon>
        <taxon>Streptophyta</taxon>
        <taxon>Embryophyta</taxon>
        <taxon>Tracheophyta</taxon>
        <taxon>Spermatophyta</taxon>
        <taxon>Magnoliopsida</taxon>
        <taxon>eudicotyledons</taxon>
        <taxon>Gunneridae</taxon>
        <taxon>Pentapetalae</taxon>
        <taxon>asterids</taxon>
        <taxon>campanulids</taxon>
        <taxon>Asterales</taxon>
        <taxon>Asteraceae</taxon>
        <taxon>Asteroideae</taxon>
        <taxon>Heliantheae alliance</taxon>
        <taxon>Millerieae</taxon>
        <taxon>Smallanthus</taxon>
    </lineage>
</organism>
<reference evidence="2" key="1">
    <citation type="journal article" date="2022" name="Mol. Ecol. Resour.">
        <title>The genomes of chicory, endive, great burdock and yacon provide insights into Asteraceae palaeo-polyploidization history and plant inulin production.</title>
        <authorList>
            <person name="Fan W."/>
            <person name="Wang S."/>
            <person name="Wang H."/>
            <person name="Wang A."/>
            <person name="Jiang F."/>
            <person name="Liu H."/>
            <person name="Zhao H."/>
            <person name="Xu D."/>
            <person name="Zhang Y."/>
        </authorList>
    </citation>
    <scope>NUCLEOTIDE SEQUENCE [LARGE SCALE GENOMIC DNA]</scope>
    <source>
        <strain evidence="2">cv. Yunnan</strain>
    </source>
</reference>
<reference evidence="1 2" key="2">
    <citation type="journal article" date="2022" name="Mol. Ecol. Resour.">
        <title>The genomes of chicory, endive, great burdock and yacon provide insights into Asteraceae paleo-polyploidization history and plant inulin production.</title>
        <authorList>
            <person name="Fan W."/>
            <person name="Wang S."/>
            <person name="Wang H."/>
            <person name="Wang A."/>
            <person name="Jiang F."/>
            <person name="Liu H."/>
            <person name="Zhao H."/>
            <person name="Xu D."/>
            <person name="Zhang Y."/>
        </authorList>
    </citation>
    <scope>NUCLEOTIDE SEQUENCE [LARGE SCALE GENOMIC DNA]</scope>
    <source>
        <strain evidence="2">cv. Yunnan</strain>
        <tissue evidence="1">Leaves</tissue>
    </source>
</reference>
<evidence type="ECO:0000313" key="2">
    <source>
        <dbReference type="Proteomes" id="UP001056120"/>
    </source>
</evidence>
<protein>
    <submittedName>
        <fullName evidence="1">Uncharacterized protein</fullName>
    </submittedName>
</protein>
<accession>A0ACB8YN92</accession>
<keyword evidence="2" id="KW-1185">Reference proteome</keyword>
<dbReference type="Proteomes" id="UP001056120">
    <property type="component" value="Linkage Group LG27"/>
</dbReference>
<name>A0ACB8YN92_9ASTR</name>
<gene>
    <name evidence="1" type="ORF">L1987_80582</name>
</gene>
<sequence>MIHYMRKVEVDEDNITVDDTSVDVGDGSYEDIDGVDGSYDYNEVVNSKVRRHHKNVVKKKCHKGVDKQKKKEKEILADIGQNEVLSNAFYAIKNICSPSHFVIDSFDESIMGIRLPGKIIKITEKSIYNLIGIPNSGIDLGSIVPSKDLDTILLAWKDMYDEFWDVDLLQEREAREIKSGGFGSGKLLGMSVSIVRNCDDGVDLKRTQLYWKKIRLEAVRMKQSVERKSVDQTAQIDETIMEIYKQVGTIVKTRENDKEEQHVDRVAVYDGGHGQEGSNFFNKKKMEGIDNNFDFEAPSYSIGLTQDETPGHGEVVGHVVNKKKTKGVDNSFDFDAPSYNIGLTQDETPDVGHVVNKKQMEGIDNNFGFNAPNYSIDLIQDETPTEVDEALEYSNQTKDDVVLASYSIDLTLDESEIAELLDETKVITKNPIRKKMLAKDCKSPFVKREVEMNNKVTKEKEAVWALIFRESEKDKGRMDLKGYDLVFFPLLENRHYYVIVFELKNPAIYILDNMHEDETVVSMKDDDNYFKKDTPYKVVREIRVPRPFITLSLPTLIPSSNGGDRDEDTPAVTRYRDIEIPLSKSISPLIEQRRRPSVNLRRYDVHNSP</sequence>
<evidence type="ECO:0000313" key="1">
    <source>
        <dbReference type="EMBL" id="KAI3686893.1"/>
    </source>
</evidence>
<dbReference type="EMBL" id="CM042044">
    <property type="protein sequence ID" value="KAI3686893.1"/>
    <property type="molecule type" value="Genomic_DNA"/>
</dbReference>
<comment type="caution">
    <text evidence="1">The sequence shown here is derived from an EMBL/GenBank/DDBJ whole genome shotgun (WGS) entry which is preliminary data.</text>
</comment>
<proteinExistence type="predicted"/>